<evidence type="ECO:0000256" key="1">
    <source>
        <dbReference type="ARBA" id="ARBA00000798"/>
    </source>
</evidence>
<evidence type="ECO:0000256" key="2">
    <source>
        <dbReference type="ARBA" id="ARBA00022737"/>
    </source>
</evidence>
<dbReference type="GO" id="GO:0004630">
    <property type="term" value="F:phospholipase D activity"/>
    <property type="evidence" value="ECO:0007669"/>
    <property type="project" value="UniProtKB-EC"/>
</dbReference>
<dbReference type="PANTHER" id="PTHR18896:SF76">
    <property type="entry name" value="PHOSPHOLIPASE"/>
    <property type="match status" value="1"/>
</dbReference>
<protein>
    <submittedName>
        <fullName evidence="5">Uncharacterized protein</fullName>
    </submittedName>
</protein>
<organism evidence="5 6">
    <name type="scientific">Salmonella enterica subsp. enterica serovar Sanjuan</name>
    <dbReference type="NCBI Taxonomy" id="1160765"/>
    <lineage>
        <taxon>Bacteria</taxon>
        <taxon>Pseudomonadati</taxon>
        <taxon>Pseudomonadota</taxon>
        <taxon>Gammaproteobacteria</taxon>
        <taxon>Enterobacterales</taxon>
        <taxon>Enterobacteriaceae</taxon>
        <taxon>Salmonella</taxon>
    </lineage>
</organism>
<evidence type="ECO:0000256" key="3">
    <source>
        <dbReference type="ARBA" id="ARBA00023098"/>
    </source>
</evidence>
<dbReference type="PANTHER" id="PTHR18896">
    <property type="entry name" value="PHOSPHOLIPASE D"/>
    <property type="match status" value="1"/>
</dbReference>
<feature type="compositionally biased region" description="Basic and acidic residues" evidence="4">
    <location>
        <begin position="26"/>
        <end position="46"/>
    </location>
</feature>
<dbReference type="Gene3D" id="3.30.870.10">
    <property type="entry name" value="Endonuclease Chain A"/>
    <property type="match status" value="1"/>
</dbReference>
<evidence type="ECO:0000313" key="6">
    <source>
        <dbReference type="Proteomes" id="UP000276345"/>
    </source>
</evidence>
<dbReference type="EMBL" id="LR134142">
    <property type="protein sequence ID" value="VEA03354.1"/>
    <property type="molecule type" value="Genomic_DNA"/>
</dbReference>
<name>A0A3S4G0S9_SALET</name>
<dbReference type="AlphaFoldDB" id="A0A3S4G0S9"/>
<keyword evidence="2" id="KW-0677">Repeat</keyword>
<comment type="catalytic activity">
    <reaction evidence="1">
        <text>a 1,2-diacyl-sn-glycero-3-phosphocholine + H2O = a 1,2-diacyl-sn-glycero-3-phosphate + choline + H(+)</text>
        <dbReference type="Rhea" id="RHEA:14445"/>
        <dbReference type="ChEBI" id="CHEBI:15354"/>
        <dbReference type="ChEBI" id="CHEBI:15377"/>
        <dbReference type="ChEBI" id="CHEBI:15378"/>
        <dbReference type="ChEBI" id="CHEBI:57643"/>
        <dbReference type="ChEBI" id="CHEBI:58608"/>
        <dbReference type="EC" id="3.1.4.4"/>
    </reaction>
</comment>
<proteinExistence type="predicted"/>
<accession>A0A3S4G0S9</accession>
<gene>
    <name evidence="5" type="ORF">NCTC7406_00822</name>
</gene>
<evidence type="ECO:0000256" key="4">
    <source>
        <dbReference type="SAM" id="MobiDB-lite"/>
    </source>
</evidence>
<sequence length="257" mass="29185">MEPLSSGISGEGCYDPMVESVPQKDSPLEHRLRTNAERRAEGEEVALRIADAALNPQNYQRPDADAPEKYSPASHLPFPEKQENTPRYHWLDAKHQPRMPWQDYQVRIEGPAVDDLVRNFVWRWNSYGVKSKENELQTDKPHLTAPVGYPSPNLGTRQVQVLRSASQEMRTREYEGKSGAPKPKMKQDDIRRSMFQLIWKAEHYIYIENQFFISAFGKPSIADNAPLSAVAKEIPGKTAATASKGGPGIQTRSRRMR</sequence>
<dbReference type="Proteomes" id="UP000276345">
    <property type="component" value="Chromosome"/>
</dbReference>
<reference evidence="5 6" key="1">
    <citation type="submission" date="2018-12" db="EMBL/GenBank/DDBJ databases">
        <authorList>
            <consortium name="Pathogen Informatics"/>
        </authorList>
    </citation>
    <scope>NUCLEOTIDE SEQUENCE [LARGE SCALE GENOMIC DNA]</scope>
    <source>
        <strain evidence="5 6">NCTC7406</strain>
    </source>
</reference>
<dbReference type="SUPFAM" id="SSF56024">
    <property type="entry name" value="Phospholipase D/nuclease"/>
    <property type="match status" value="1"/>
</dbReference>
<dbReference type="InterPro" id="IPR015679">
    <property type="entry name" value="PLipase_D_fam"/>
</dbReference>
<feature type="region of interest" description="Disordered" evidence="4">
    <location>
        <begin position="1"/>
        <end position="83"/>
    </location>
</feature>
<dbReference type="GO" id="GO:0009395">
    <property type="term" value="P:phospholipid catabolic process"/>
    <property type="evidence" value="ECO:0007669"/>
    <property type="project" value="TreeGrafter"/>
</dbReference>
<evidence type="ECO:0000313" key="5">
    <source>
        <dbReference type="EMBL" id="VEA03354.1"/>
    </source>
</evidence>
<feature type="region of interest" description="Disordered" evidence="4">
    <location>
        <begin position="167"/>
        <end position="187"/>
    </location>
</feature>
<keyword evidence="3" id="KW-0443">Lipid metabolism</keyword>
<feature type="region of interest" description="Disordered" evidence="4">
    <location>
        <begin position="236"/>
        <end position="257"/>
    </location>
</feature>